<name>A0AAP0X013_LIQFO</name>
<evidence type="ECO:0000313" key="2">
    <source>
        <dbReference type="EMBL" id="KAK9287364.1"/>
    </source>
</evidence>
<feature type="region of interest" description="Disordered" evidence="1">
    <location>
        <begin position="1"/>
        <end position="52"/>
    </location>
</feature>
<dbReference type="EMBL" id="JBBPBK010000004">
    <property type="protein sequence ID" value="KAK9287364.1"/>
    <property type="molecule type" value="Genomic_DNA"/>
</dbReference>
<accession>A0AAP0X013</accession>
<dbReference type="AlphaFoldDB" id="A0AAP0X013"/>
<dbReference type="Proteomes" id="UP001415857">
    <property type="component" value="Unassembled WGS sequence"/>
</dbReference>
<feature type="compositionally biased region" description="Low complexity" evidence="1">
    <location>
        <begin position="8"/>
        <end position="35"/>
    </location>
</feature>
<reference evidence="2 3" key="1">
    <citation type="journal article" date="2024" name="Plant J.">
        <title>Genome sequences and population genomics reveal climatic adaptation and genomic divergence between two closely related sweetgum species.</title>
        <authorList>
            <person name="Xu W.Q."/>
            <person name="Ren C.Q."/>
            <person name="Zhang X.Y."/>
            <person name="Comes H.P."/>
            <person name="Liu X.H."/>
            <person name="Li Y.G."/>
            <person name="Kettle C.J."/>
            <person name="Jalonen R."/>
            <person name="Gaisberger H."/>
            <person name="Ma Y.Z."/>
            <person name="Qiu Y.X."/>
        </authorList>
    </citation>
    <scope>NUCLEOTIDE SEQUENCE [LARGE SCALE GENOMIC DNA]</scope>
    <source>
        <strain evidence="2">Hangzhou</strain>
    </source>
</reference>
<comment type="caution">
    <text evidence="2">The sequence shown here is derived from an EMBL/GenBank/DDBJ whole genome shotgun (WGS) entry which is preliminary data.</text>
</comment>
<evidence type="ECO:0000256" key="1">
    <source>
        <dbReference type="SAM" id="MobiDB-lite"/>
    </source>
</evidence>
<proteinExistence type="predicted"/>
<sequence>MPLPTPMSPSSSTSPTTLSLLSLPTTPTSSGGSTPRHLLLPPCQDRHNFGGE</sequence>
<protein>
    <submittedName>
        <fullName evidence="2">Uncharacterized protein</fullName>
    </submittedName>
</protein>
<organism evidence="2 3">
    <name type="scientific">Liquidambar formosana</name>
    <name type="common">Formosan gum</name>
    <dbReference type="NCBI Taxonomy" id="63359"/>
    <lineage>
        <taxon>Eukaryota</taxon>
        <taxon>Viridiplantae</taxon>
        <taxon>Streptophyta</taxon>
        <taxon>Embryophyta</taxon>
        <taxon>Tracheophyta</taxon>
        <taxon>Spermatophyta</taxon>
        <taxon>Magnoliopsida</taxon>
        <taxon>eudicotyledons</taxon>
        <taxon>Gunneridae</taxon>
        <taxon>Pentapetalae</taxon>
        <taxon>Saxifragales</taxon>
        <taxon>Altingiaceae</taxon>
        <taxon>Liquidambar</taxon>
    </lineage>
</organism>
<evidence type="ECO:0000313" key="3">
    <source>
        <dbReference type="Proteomes" id="UP001415857"/>
    </source>
</evidence>
<gene>
    <name evidence="2" type="ORF">L1049_015781</name>
</gene>
<keyword evidence="3" id="KW-1185">Reference proteome</keyword>